<name>A0A7C8MMZ7_9PEZI</name>
<keyword evidence="3" id="KW-0677">Repeat</keyword>
<feature type="chain" id="PRO_5028960683" description="Prion-inhibition and propagation HeLo domain-containing protein" evidence="7">
    <location>
        <begin position="25"/>
        <end position="715"/>
    </location>
</feature>
<feature type="signal peptide" evidence="7">
    <location>
        <begin position="1"/>
        <end position="24"/>
    </location>
</feature>
<dbReference type="InterPro" id="IPR039774">
    <property type="entry name" value="Sin3-like"/>
</dbReference>
<evidence type="ECO:0000256" key="4">
    <source>
        <dbReference type="ARBA" id="ARBA00023242"/>
    </source>
</evidence>
<evidence type="ECO:0000256" key="5">
    <source>
        <dbReference type="PROSITE-ProRule" id="PRU00810"/>
    </source>
</evidence>
<dbReference type="FunFam" id="1.20.1160.11:FF:000001">
    <property type="entry name" value="Paired amphipathic helix protein Sin3"/>
    <property type="match status" value="1"/>
</dbReference>
<dbReference type="FunFam" id="1.20.1160.11:FF:000003">
    <property type="entry name" value="Paired amphipathic helix SIN3-like protein"/>
    <property type="match status" value="1"/>
</dbReference>
<protein>
    <recommendedName>
        <fullName evidence="8">Prion-inhibition and propagation HeLo domain-containing protein</fullName>
    </recommendedName>
</protein>
<evidence type="ECO:0000256" key="6">
    <source>
        <dbReference type="SAM" id="MobiDB-lite"/>
    </source>
</evidence>
<reference evidence="9 10" key="1">
    <citation type="submission" date="2019-12" db="EMBL/GenBank/DDBJ databases">
        <title>Draft genome sequence of the ascomycete Xylaria multiplex DSM 110363.</title>
        <authorList>
            <person name="Buettner E."/>
            <person name="Kellner H."/>
        </authorList>
    </citation>
    <scope>NUCLEOTIDE SEQUENCE [LARGE SCALE GENOMIC DNA]</scope>
    <source>
        <strain evidence="9 10">DSM 110363</strain>
    </source>
</reference>
<dbReference type="GO" id="GO:0000122">
    <property type="term" value="P:negative regulation of transcription by RNA polymerase II"/>
    <property type="evidence" value="ECO:0007669"/>
    <property type="project" value="TreeGrafter"/>
</dbReference>
<dbReference type="Gene3D" id="1.20.120.1020">
    <property type="entry name" value="Prion-inhibition and propagation, HeLo domain"/>
    <property type="match status" value="1"/>
</dbReference>
<evidence type="ECO:0000256" key="7">
    <source>
        <dbReference type="SAM" id="SignalP"/>
    </source>
</evidence>
<proteinExistence type="predicted"/>
<feature type="compositionally biased region" description="Acidic residues" evidence="6">
    <location>
        <begin position="684"/>
        <end position="693"/>
    </location>
</feature>
<dbReference type="PROSITE" id="PS51477">
    <property type="entry name" value="PAH"/>
    <property type="match status" value="2"/>
</dbReference>
<dbReference type="Proteomes" id="UP000481858">
    <property type="component" value="Unassembled WGS sequence"/>
</dbReference>
<dbReference type="InterPro" id="IPR036600">
    <property type="entry name" value="PAH_sf"/>
</dbReference>
<dbReference type="Pfam" id="PF02671">
    <property type="entry name" value="PAH"/>
    <property type="match status" value="2"/>
</dbReference>
<evidence type="ECO:0000259" key="8">
    <source>
        <dbReference type="Pfam" id="PF14479"/>
    </source>
</evidence>
<sequence length="715" mass="80307">MAEAVGTIASVITLIGLLKGCIDACELIRAAKDYREELERYDLKLALEQCRLQTWGKSMGLIRDEDAQQGRCLLEYFEFRHVVEEALRQIINLLTNSDRLSMKYGGRKVSTELATSPNPDSWRSTSALKLTTAFKRLRIHDALRSQANKAVMSSVWVFYDQKKYASLIEELRTLVDAVENVTRDLVTREQQQQRFISRINAISDIRTLNLLTEVCEIDHPAFSDAASIRAEVISLTTTHKADVTDWIDKATNDLSETQEDATDDMENWDLADFRRRYLALLNVQAVRQRTELGMGEFSEDRGDGGGSDNNGRDEGNNYGHGETTAKATAGGNLSARMFSEHDLQRGGPVEFDHAMAYVNKIKKRFAPQPRIYRRFLEILQAYQREHMSIQYVYVEVMDLFGPETDLAEEFKFFLPESASRVGKHVQLPKSQPKEGAKVSTDDIDVGMQILVSAILRDGDDITVSETAPQISSKKDPVLNDALEYLDLIKAHFEEAPDVYNMFLDIMKAFKNRDLDTPGVINRVVTLFAGREELIRSFETFLPPGYSVADYGGKSTDMLPLSQEVKPPHASSASTAGGGAKAVNTMVPDTAPLLEITMGLDMSDAETLRYYSELSIYKYGTRRNTLVFSPHLGPESRNRITDIAERFGLSHDKIMLGNNTIQLIVRRPHQDSDDNDNSDNASINMDDDDDDDDDGRVVKFTIEDSTETIEPKGLVA</sequence>
<dbReference type="GO" id="GO:0003714">
    <property type="term" value="F:transcription corepressor activity"/>
    <property type="evidence" value="ECO:0007669"/>
    <property type="project" value="InterPro"/>
</dbReference>
<gene>
    <name evidence="9" type="ORF">GQX73_g8361</name>
</gene>
<dbReference type="GO" id="GO:0033698">
    <property type="term" value="C:Rpd3L complex"/>
    <property type="evidence" value="ECO:0007669"/>
    <property type="project" value="UniProtKB-ARBA"/>
</dbReference>
<dbReference type="EMBL" id="WUBL01000122">
    <property type="protein sequence ID" value="KAF2965211.1"/>
    <property type="molecule type" value="Genomic_DNA"/>
</dbReference>
<dbReference type="InterPro" id="IPR029498">
    <property type="entry name" value="HeLo_dom"/>
</dbReference>
<dbReference type="SUPFAM" id="SSF47762">
    <property type="entry name" value="PAH2 domain"/>
    <property type="match status" value="2"/>
</dbReference>
<feature type="region of interest" description="Disordered" evidence="6">
    <location>
        <begin position="294"/>
        <end position="326"/>
    </location>
</feature>
<evidence type="ECO:0000313" key="9">
    <source>
        <dbReference type="EMBL" id="KAF2965211.1"/>
    </source>
</evidence>
<feature type="domain" description="Prion-inhibition and propagation HeLo" evidence="8">
    <location>
        <begin position="6"/>
        <end position="211"/>
    </location>
</feature>
<keyword evidence="2" id="KW-0678">Repressor</keyword>
<keyword evidence="10" id="KW-1185">Reference proteome</keyword>
<dbReference type="InParanoid" id="A0A7C8MMZ7"/>
<dbReference type="Gene3D" id="1.20.1160.11">
    <property type="entry name" value="Paired amphipathic helix"/>
    <property type="match status" value="2"/>
</dbReference>
<keyword evidence="7" id="KW-0732">Signal</keyword>
<evidence type="ECO:0000256" key="1">
    <source>
        <dbReference type="ARBA" id="ARBA00004123"/>
    </source>
</evidence>
<comment type="subcellular location">
    <subcellularLocation>
        <location evidence="1 5">Nucleus</location>
    </subcellularLocation>
</comment>
<dbReference type="InterPro" id="IPR003822">
    <property type="entry name" value="PAH"/>
</dbReference>
<dbReference type="AlphaFoldDB" id="A0A7C8MMZ7"/>
<dbReference type="GO" id="GO:0010628">
    <property type="term" value="P:positive regulation of gene expression"/>
    <property type="evidence" value="ECO:0007669"/>
    <property type="project" value="UniProtKB-ARBA"/>
</dbReference>
<evidence type="ECO:0000256" key="2">
    <source>
        <dbReference type="ARBA" id="ARBA00022491"/>
    </source>
</evidence>
<dbReference type="Pfam" id="PF14479">
    <property type="entry name" value="HeLo"/>
    <property type="match status" value="1"/>
</dbReference>
<keyword evidence="4 5" id="KW-0539">Nucleus</keyword>
<dbReference type="InterPro" id="IPR038305">
    <property type="entry name" value="HeLo_sf"/>
</dbReference>
<dbReference type="PANTHER" id="PTHR12346:SF0">
    <property type="entry name" value="SIN3A, ISOFORM G"/>
    <property type="match status" value="1"/>
</dbReference>
<organism evidence="9 10">
    <name type="scientific">Xylaria multiplex</name>
    <dbReference type="NCBI Taxonomy" id="323545"/>
    <lineage>
        <taxon>Eukaryota</taxon>
        <taxon>Fungi</taxon>
        <taxon>Dikarya</taxon>
        <taxon>Ascomycota</taxon>
        <taxon>Pezizomycotina</taxon>
        <taxon>Sordariomycetes</taxon>
        <taxon>Xylariomycetidae</taxon>
        <taxon>Xylariales</taxon>
        <taxon>Xylariaceae</taxon>
        <taxon>Xylaria</taxon>
    </lineage>
</organism>
<feature type="region of interest" description="Disordered" evidence="6">
    <location>
        <begin position="667"/>
        <end position="695"/>
    </location>
</feature>
<evidence type="ECO:0000256" key="3">
    <source>
        <dbReference type="ARBA" id="ARBA00022737"/>
    </source>
</evidence>
<accession>A0A7C8MMZ7</accession>
<comment type="caution">
    <text evidence="9">The sequence shown here is derived from an EMBL/GenBank/DDBJ whole genome shotgun (WGS) entry which is preliminary data.</text>
</comment>
<evidence type="ECO:0000313" key="10">
    <source>
        <dbReference type="Proteomes" id="UP000481858"/>
    </source>
</evidence>
<dbReference type="OrthoDB" id="20872at2759"/>
<dbReference type="PANTHER" id="PTHR12346">
    <property type="entry name" value="SIN3B-RELATED"/>
    <property type="match status" value="1"/>
</dbReference>